<keyword evidence="1" id="KW-1133">Transmembrane helix</keyword>
<evidence type="ECO:0000256" key="1">
    <source>
        <dbReference type="SAM" id="Phobius"/>
    </source>
</evidence>
<gene>
    <name evidence="2" type="ORF">F0562_036171</name>
</gene>
<dbReference type="Proteomes" id="UP000325577">
    <property type="component" value="Linkage Group LG21"/>
</dbReference>
<feature type="transmembrane region" description="Helical" evidence="1">
    <location>
        <begin position="20"/>
        <end position="39"/>
    </location>
</feature>
<name>A0A5J5AGE9_9ASTE</name>
<dbReference type="EMBL" id="CM018045">
    <property type="protein sequence ID" value="KAA8528816.1"/>
    <property type="molecule type" value="Genomic_DNA"/>
</dbReference>
<sequence length="101" mass="11495">MTRRSHRIHHQSVRRKSLNWLVDALMVCAALTGLVLGMYRGCAKMAWLFKSGFWRWTVKDGNSVQVKPEQEEDGSLGCVATGKELMMMPVPIRYIGLRLTS</sequence>
<dbReference type="AlphaFoldDB" id="A0A5J5AGE9"/>
<organism evidence="2 3">
    <name type="scientific">Nyssa sinensis</name>
    <dbReference type="NCBI Taxonomy" id="561372"/>
    <lineage>
        <taxon>Eukaryota</taxon>
        <taxon>Viridiplantae</taxon>
        <taxon>Streptophyta</taxon>
        <taxon>Embryophyta</taxon>
        <taxon>Tracheophyta</taxon>
        <taxon>Spermatophyta</taxon>
        <taxon>Magnoliopsida</taxon>
        <taxon>eudicotyledons</taxon>
        <taxon>Gunneridae</taxon>
        <taxon>Pentapetalae</taxon>
        <taxon>asterids</taxon>
        <taxon>Cornales</taxon>
        <taxon>Nyssaceae</taxon>
        <taxon>Nyssa</taxon>
    </lineage>
</organism>
<proteinExistence type="predicted"/>
<keyword evidence="1" id="KW-0472">Membrane</keyword>
<evidence type="ECO:0000313" key="2">
    <source>
        <dbReference type="EMBL" id="KAA8528816.1"/>
    </source>
</evidence>
<keyword evidence="1" id="KW-0812">Transmembrane</keyword>
<evidence type="ECO:0000313" key="3">
    <source>
        <dbReference type="Proteomes" id="UP000325577"/>
    </source>
</evidence>
<reference evidence="2 3" key="1">
    <citation type="submission" date="2019-09" db="EMBL/GenBank/DDBJ databases">
        <title>A chromosome-level genome assembly of the Chinese tupelo Nyssa sinensis.</title>
        <authorList>
            <person name="Yang X."/>
            <person name="Kang M."/>
            <person name="Yang Y."/>
            <person name="Xiong H."/>
            <person name="Wang M."/>
            <person name="Zhang Z."/>
            <person name="Wang Z."/>
            <person name="Wu H."/>
            <person name="Ma T."/>
            <person name="Liu J."/>
            <person name="Xi Z."/>
        </authorList>
    </citation>
    <scope>NUCLEOTIDE SEQUENCE [LARGE SCALE GENOMIC DNA]</scope>
    <source>
        <strain evidence="2">J267</strain>
        <tissue evidence="2">Leaf</tissue>
    </source>
</reference>
<keyword evidence="3" id="KW-1185">Reference proteome</keyword>
<protein>
    <submittedName>
        <fullName evidence="2">Uncharacterized protein</fullName>
    </submittedName>
</protein>
<accession>A0A5J5AGE9</accession>